<protein>
    <recommendedName>
        <fullName evidence="3">Transglycosylase SLT domain-containing protein</fullName>
    </recommendedName>
</protein>
<accession>A0ABP0V7K1</accession>
<keyword evidence="2" id="KW-1185">Reference proteome</keyword>
<dbReference type="Proteomes" id="UP001497444">
    <property type="component" value="Unassembled WGS sequence"/>
</dbReference>
<evidence type="ECO:0000313" key="1">
    <source>
        <dbReference type="EMBL" id="CAK9249991.1"/>
    </source>
</evidence>
<gene>
    <name evidence="1" type="ORF">CSSPJE1EN1_LOCUS25369</name>
</gene>
<sequence>MRGGMLLLQQLLQHYNGNLDYALAAYNSNPTYVDSTIKAGRQFAPDIQKYVQAVERTYMRDNSGATVNNVVNVGGVTVNGTNLTGEQIGKHVAAKIQQYNSNQTKRQLQELSTIAP</sequence>
<name>A0ABP0V7K1_9BRYO</name>
<evidence type="ECO:0008006" key="3">
    <source>
        <dbReference type="Google" id="ProtNLM"/>
    </source>
</evidence>
<dbReference type="InterPro" id="IPR023346">
    <property type="entry name" value="Lysozyme-like_dom_sf"/>
</dbReference>
<organism evidence="1 2">
    <name type="scientific">Sphagnum jensenii</name>
    <dbReference type="NCBI Taxonomy" id="128206"/>
    <lineage>
        <taxon>Eukaryota</taxon>
        <taxon>Viridiplantae</taxon>
        <taxon>Streptophyta</taxon>
        <taxon>Embryophyta</taxon>
        <taxon>Bryophyta</taxon>
        <taxon>Sphagnophytina</taxon>
        <taxon>Sphagnopsida</taxon>
        <taxon>Sphagnales</taxon>
        <taxon>Sphagnaceae</taxon>
        <taxon>Sphagnum</taxon>
    </lineage>
</organism>
<reference evidence="1" key="1">
    <citation type="submission" date="2024-02" db="EMBL/GenBank/DDBJ databases">
        <authorList>
            <consortium name="ELIXIR-Norway"/>
            <consortium name="Elixir Norway"/>
        </authorList>
    </citation>
    <scope>NUCLEOTIDE SEQUENCE</scope>
</reference>
<evidence type="ECO:0000313" key="2">
    <source>
        <dbReference type="Proteomes" id="UP001497444"/>
    </source>
</evidence>
<dbReference type="Gene3D" id="1.10.530.10">
    <property type="match status" value="1"/>
</dbReference>
<proteinExistence type="predicted"/>
<comment type="caution">
    <text evidence="1">The sequence shown here is derived from an EMBL/GenBank/DDBJ whole genome shotgun (WGS) entry which is preliminary data.</text>
</comment>
<dbReference type="SUPFAM" id="SSF53955">
    <property type="entry name" value="Lysozyme-like"/>
    <property type="match status" value="1"/>
</dbReference>
<dbReference type="EMBL" id="CAXAQS010000080">
    <property type="protein sequence ID" value="CAK9249991.1"/>
    <property type="molecule type" value="Genomic_DNA"/>
</dbReference>